<accession>A0A4Q1C032</accession>
<dbReference type="Gene3D" id="1.10.10.10">
    <property type="entry name" value="Winged helix-like DNA-binding domain superfamily/Winged helix DNA-binding domain"/>
    <property type="match status" value="1"/>
</dbReference>
<organism evidence="1 2">
    <name type="scientific">Aquirufa rosea</name>
    <dbReference type="NCBI Taxonomy" id="2509241"/>
    <lineage>
        <taxon>Bacteria</taxon>
        <taxon>Pseudomonadati</taxon>
        <taxon>Bacteroidota</taxon>
        <taxon>Cytophagia</taxon>
        <taxon>Cytophagales</taxon>
        <taxon>Flectobacillaceae</taxon>
        <taxon>Aquirufa</taxon>
    </lineage>
</organism>
<evidence type="ECO:0000313" key="1">
    <source>
        <dbReference type="EMBL" id="RXK49776.1"/>
    </source>
</evidence>
<dbReference type="EMBL" id="SDHY01000003">
    <property type="protein sequence ID" value="RXK49776.1"/>
    <property type="molecule type" value="Genomic_DNA"/>
</dbReference>
<reference evidence="1 2" key="1">
    <citation type="submission" date="2019-01" db="EMBL/GenBank/DDBJ databases">
        <title>Cytophagaceae bacterium strain CAR-16.</title>
        <authorList>
            <person name="Chen W.-M."/>
        </authorList>
    </citation>
    <scope>NUCLEOTIDE SEQUENCE [LARGE SCALE GENOMIC DNA]</scope>
    <source>
        <strain evidence="1 2">CAR-16</strain>
    </source>
</reference>
<dbReference type="OrthoDB" id="1163801at2"/>
<dbReference type="Proteomes" id="UP000289455">
    <property type="component" value="Unassembled WGS sequence"/>
</dbReference>
<gene>
    <name evidence="1" type="ORF">ESB04_06270</name>
</gene>
<protein>
    <submittedName>
        <fullName evidence="1">HTH domain-containing protein</fullName>
    </submittedName>
</protein>
<dbReference type="AlphaFoldDB" id="A0A4Q1C032"/>
<proteinExistence type="predicted"/>
<sequence length="98" mass="11213">MYEIVGKNLSTMQCLKQLERLHRIHRLIQHESTGSAANLAAHLQISPRQLGAYIEVLKDMGAPITFCSVIKSYKYSSPVRFQFDLRLFVADKLVYSLD</sequence>
<evidence type="ECO:0000313" key="2">
    <source>
        <dbReference type="Proteomes" id="UP000289455"/>
    </source>
</evidence>
<keyword evidence="2" id="KW-1185">Reference proteome</keyword>
<name>A0A4Q1C032_9BACT</name>
<comment type="caution">
    <text evidence="1">The sequence shown here is derived from an EMBL/GenBank/DDBJ whole genome shotgun (WGS) entry which is preliminary data.</text>
</comment>
<dbReference type="InterPro" id="IPR036388">
    <property type="entry name" value="WH-like_DNA-bd_sf"/>
</dbReference>